<keyword evidence="5" id="KW-1185">Reference proteome</keyword>
<dbReference type="Gene3D" id="1.10.10.1450">
    <property type="match status" value="1"/>
</dbReference>
<dbReference type="PANTHER" id="PTHR46060:SF1">
    <property type="entry name" value="MARINER MOS1 TRANSPOSASE-LIKE PROTEIN"/>
    <property type="match status" value="1"/>
</dbReference>
<evidence type="ECO:0000256" key="1">
    <source>
        <dbReference type="ARBA" id="ARBA00004123"/>
    </source>
</evidence>
<dbReference type="InterPro" id="IPR052709">
    <property type="entry name" value="Transposase-MT_Hybrid"/>
</dbReference>
<dbReference type="RefSeq" id="XP_044313067.1">
    <property type="nucleotide sequence ID" value="XM_044457132.1"/>
</dbReference>
<feature type="domain" description="Mos1 transposase HTH" evidence="3">
    <location>
        <begin position="5"/>
        <end position="53"/>
    </location>
</feature>
<evidence type="ECO:0000259" key="3">
    <source>
        <dbReference type="Pfam" id="PF17906"/>
    </source>
</evidence>
<dbReference type="GeneID" id="123037254"/>
<dbReference type="InterPro" id="IPR009057">
    <property type="entry name" value="Homeodomain-like_sf"/>
</dbReference>
<dbReference type="SUPFAM" id="SSF46689">
    <property type="entry name" value="Homeodomain-like"/>
    <property type="match status" value="1"/>
</dbReference>
<dbReference type="PANTHER" id="PTHR46060">
    <property type="entry name" value="MARINER MOS1 TRANSPOSASE-LIKE PROTEIN"/>
    <property type="match status" value="1"/>
</dbReference>
<accession>A0ABM5J2M1</accession>
<evidence type="ECO:0000313" key="5">
    <source>
        <dbReference type="Proteomes" id="UP001652680"/>
    </source>
</evidence>
<dbReference type="Pfam" id="PF01498">
    <property type="entry name" value="HTH_Tnp_Tc3_2"/>
    <property type="match status" value="1"/>
</dbReference>
<reference evidence="5" key="1">
    <citation type="journal article" date="2021" name="Elife">
        <title>Highly contiguous assemblies of 101 drosophilid genomes.</title>
        <authorList>
            <person name="Kim B.Y."/>
            <person name="Wang J.R."/>
            <person name="Miller D.E."/>
            <person name="Barmina O."/>
            <person name="Delaney E."/>
            <person name="Thompson A."/>
            <person name="Comeault A.A."/>
            <person name="Peede D."/>
            <person name="D'Agostino E.R."/>
            <person name="Pelaez J."/>
            <person name="Aguilar J.M."/>
            <person name="Haji D."/>
            <person name="Matsunaga T."/>
            <person name="Armstrong E.E."/>
            <person name="Zych M."/>
            <person name="Ogawa Y."/>
            <person name="Stamenkovic-Radak M."/>
            <person name="Jelic M."/>
            <person name="Veselinovic M.S."/>
            <person name="Tanaskovic M."/>
            <person name="Eric P."/>
            <person name="Gao J.J."/>
            <person name="Katoh T.K."/>
            <person name="Toda M.J."/>
            <person name="Watabe H."/>
            <person name="Watada M."/>
            <person name="Davis J.S."/>
            <person name="Moyle L.C."/>
            <person name="Manoli G."/>
            <person name="Bertolini E."/>
            <person name="Kostal V."/>
            <person name="Hawley R.S."/>
            <person name="Takahashi A."/>
            <person name="Jones C.D."/>
            <person name="Price D.K."/>
            <person name="Whiteman N."/>
            <person name="Kopp A."/>
            <person name="Matute D.R."/>
            <person name="Petrov D.A."/>
        </authorList>
    </citation>
    <scope>NUCLEOTIDE SEQUENCE [LARGE SCALE GENOMIC DNA]</scope>
</reference>
<evidence type="ECO:0000259" key="2">
    <source>
        <dbReference type="Pfam" id="PF01498"/>
    </source>
</evidence>
<name>A0ABM5J2M1_DRORH</name>
<organism evidence="4 5">
    <name type="scientific">Drosophila rhopaloa</name>
    <name type="common">Fruit fly</name>
    <dbReference type="NCBI Taxonomy" id="1041015"/>
    <lineage>
        <taxon>Eukaryota</taxon>
        <taxon>Metazoa</taxon>
        <taxon>Ecdysozoa</taxon>
        <taxon>Arthropoda</taxon>
        <taxon>Hexapoda</taxon>
        <taxon>Insecta</taxon>
        <taxon>Pterygota</taxon>
        <taxon>Neoptera</taxon>
        <taxon>Endopterygota</taxon>
        <taxon>Diptera</taxon>
        <taxon>Brachycera</taxon>
        <taxon>Muscomorpha</taxon>
        <taxon>Ephydroidea</taxon>
        <taxon>Drosophilidae</taxon>
        <taxon>Drosophila</taxon>
        <taxon>Sophophora</taxon>
    </lineage>
</organism>
<evidence type="ECO:0000313" key="4">
    <source>
        <dbReference type="EnsemblMetazoa" id="XP_044313067.1"/>
    </source>
</evidence>
<feature type="domain" description="Transposase Tc1-like" evidence="2">
    <location>
        <begin position="87"/>
        <end position="157"/>
    </location>
</feature>
<proteinExistence type="predicted"/>
<evidence type="ECO:0008006" key="6">
    <source>
        <dbReference type="Google" id="ProtNLM"/>
    </source>
</evidence>
<dbReference type="InterPro" id="IPR041426">
    <property type="entry name" value="Mos1_HTH"/>
</dbReference>
<dbReference type="InterPro" id="IPR002492">
    <property type="entry name" value="Transposase_Tc1-like"/>
</dbReference>
<dbReference type="Proteomes" id="UP001652680">
    <property type="component" value="Unassembled WGS sequence"/>
</dbReference>
<dbReference type="Pfam" id="PF17906">
    <property type="entry name" value="HTH_48"/>
    <property type="match status" value="1"/>
</dbReference>
<dbReference type="EnsemblMetazoa" id="XM_044457132.1">
    <property type="protein sequence ID" value="XP_044313067.1"/>
    <property type="gene ID" value="LOC123037254"/>
</dbReference>
<comment type="subcellular location">
    <subcellularLocation>
        <location evidence="1">Nucleus</location>
    </subcellularLocation>
</comment>
<sequence>MELTREHFRAIIFHGFRRELTRQECIDELTSLYGDGAPSYSTVKNWYNEFNRGRRSLEDEGREGRPKTVVVPENIDAVHELTEREEAEIVRKVKKNPRLSAPELKAELFADHGKTVSAQTVRRTIKSHGYNGKVARKKPLLAERNRKLRKNFALEYSKKDQSWWDDVIFLD</sequence>
<protein>
    <recommendedName>
        <fullName evidence="6">Transposase</fullName>
    </recommendedName>
</protein>
<reference evidence="4" key="2">
    <citation type="submission" date="2025-05" db="UniProtKB">
        <authorList>
            <consortium name="EnsemblMetazoa"/>
        </authorList>
    </citation>
    <scope>IDENTIFICATION</scope>
</reference>